<feature type="compositionally biased region" description="Basic and acidic residues" evidence="11">
    <location>
        <begin position="232"/>
        <end position="257"/>
    </location>
</feature>
<dbReference type="Gene3D" id="2.30.29.150">
    <property type="match status" value="1"/>
</dbReference>
<evidence type="ECO:0000256" key="3">
    <source>
        <dbReference type="ARBA" id="ARBA00022705"/>
    </source>
</evidence>
<evidence type="ECO:0000313" key="13">
    <source>
        <dbReference type="EMBL" id="KAF6071661.1"/>
    </source>
</evidence>
<dbReference type="FunFam" id="2.30.29.30:FF:000017">
    <property type="entry name" value="FACT complex subunit SPT16"/>
    <property type="match status" value="1"/>
</dbReference>
<gene>
    <name evidence="13" type="ORF">FOB64_001369</name>
</gene>
<comment type="subcellular location">
    <subcellularLocation>
        <location evidence="10">Nucleus</location>
    </subcellularLocation>
    <subcellularLocation>
        <location evidence="10">Chromosome</location>
    </subcellularLocation>
</comment>
<keyword evidence="7 10" id="KW-0804">Transcription</keyword>
<evidence type="ECO:0000256" key="6">
    <source>
        <dbReference type="ARBA" id="ARBA00023054"/>
    </source>
</evidence>
<evidence type="ECO:0000256" key="7">
    <source>
        <dbReference type="ARBA" id="ARBA00023163"/>
    </source>
</evidence>
<comment type="similarity">
    <text evidence="1 10">Belongs to the peptidase M24 family. SPT16 subfamily.</text>
</comment>
<dbReference type="GO" id="GO:0006368">
    <property type="term" value="P:transcription elongation by RNA polymerase II"/>
    <property type="evidence" value="ECO:0007669"/>
    <property type="project" value="TreeGrafter"/>
</dbReference>
<feature type="domain" description="Histone chaperone RTT106/FACT complex subunit SPT16-like middle" evidence="12">
    <location>
        <begin position="82"/>
        <end position="159"/>
    </location>
</feature>
<comment type="subunit">
    <text evidence="10">Component of the FACT complex.</text>
</comment>
<protein>
    <recommendedName>
        <fullName evidence="10">FACT complex subunit</fullName>
    </recommendedName>
</protein>
<dbReference type="PANTHER" id="PTHR13980">
    <property type="entry name" value="CDC68 RELATED"/>
    <property type="match status" value="1"/>
</dbReference>
<keyword evidence="6" id="KW-0175">Coiled coil</keyword>
<evidence type="ECO:0000256" key="9">
    <source>
        <dbReference type="ARBA" id="ARBA00023242"/>
    </source>
</evidence>
<dbReference type="InterPro" id="IPR013719">
    <property type="entry name" value="RTT106/SPT16-like_middle_dom"/>
</dbReference>
<evidence type="ECO:0000256" key="11">
    <source>
        <dbReference type="SAM" id="MobiDB-lite"/>
    </source>
</evidence>
<dbReference type="GO" id="GO:0006260">
    <property type="term" value="P:DNA replication"/>
    <property type="evidence" value="ECO:0007669"/>
    <property type="project" value="UniProtKB-KW"/>
</dbReference>
<dbReference type="Pfam" id="PF24824">
    <property type="entry name" value="PH_SPT16"/>
    <property type="match status" value="1"/>
</dbReference>
<comment type="caution">
    <text evidence="13">The sequence shown here is derived from an EMBL/GenBank/DDBJ whole genome shotgun (WGS) entry which is preliminary data.</text>
</comment>
<feature type="region of interest" description="Disordered" evidence="11">
    <location>
        <begin position="191"/>
        <end position="257"/>
    </location>
</feature>
<evidence type="ECO:0000256" key="5">
    <source>
        <dbReference type="ARBA" id="ARBA00023015"/>
    </source>
</evidence>
<dbReference type="Proteomes" id="UP000536275">
    <property type="component" value="Unassembled WGS sequence"/>
</dbReference>
<accession>A0A8H6C2A0</accession>
<dbReference type="GO" id="GO:0035101">
    <property type="term" value="C:FACT complex"/>
    <property type="evidence" value="ECO:0007669"/>
    <property type="project" value="UniProtKB-UniRule"/>
</dbReference>
<dbReference type="GO" id="GO:0006281">
    <property type="term" value="P:DNA repair"/>
    <property type="evidence" value="ECO:0007669"/>
    <property type="project" value="UniProtKB-UniRule"/>
</dbReference>
<feature type="compositionally biased region" description="Acidic residues" evidence="11">
    <location>
        <begin position="211"/>
        <end position="231"/>
    </location>
</feature>
<evidence type="ECO:0000256" key="8">
    <source>
        <dbReference type="ARBA" id="ARBA00023204"/>
    </source>
</evidence>
<comment type="function">
    <text evidence="10">Component of the FACT complex, a general chromatin factor that acts to reorganize nucleosomes. The FACT complex is involved in multiple processes that require DNA as a template such as mRNA elongation, DNA replication and DNA repair. During transcription elongation the FACT complex acts as a histone chaperone that both destabilizes and restores nucleosomal structure. It facilitates the passage of RNA polymerase II and transcription by promoting the dissociation of one histone H2A-H2B dimer from the nucleosome, then subsequently promotes the reestablishment of the nucleosome following the passage of RNA polymerase II.</text>
</comment>
<keyword evidence="9 10" id="KW-0539">Nucleus</keyword>
<evidence type="ECO:0000256" key="4">
    <source>
        <dbReference type="ARBA" id="ARBA00022763"/>
    </source>
</evidence>
<name>A0A8H6C2A0_CANAX</name>
<keyword evidence="2 10" id="KW-0158">Chromosome</keyword>
<organism evidence="13 14">
    <name type="scientific">Candida albicans</name>
    <name type="common">Yeast</name>
    <dbReference type="NCBI Taxonomy" id="5476"/>
    <lineage>
        <taxon>Eukaryota</taxon>
        <taxon>Fungi</taxon>
        <taxon>Dikarya</taxon>
        <taxon>Ascomycota</taxon>
        <taxon>Saccharomycotina</taxon>
        <taxon>Pichiomycetes</taxon>
        <taxon>Debaryomycetaceae</taxon>
        <taxon>Candida/Lodderomyces clade</taxon>
        <taxon>Candida</taxon>
    </lineage>
</organism>
<dbReference type="EMBL" id="JABWAD010000016">
    <property type="protein sequence ID" value="KAF6071661.1"/>
    <property type="molecule type" value="Genomic_DNA"/>
</dbReference>
<keyword evidence="4 10" id="KW-0227">DNA damage</keyword>
<dbReference type="InterPro" id="IPR040258">
    <property type="entry name" value="Spt16"/>
</dbReference>
<feature type="compositionally biased region" description="Acidic residues" evidence="11">
    <location>
        <begin position="193"/>
        <end position="204"/>
    </location>
</feature>
<evidence type="ECO:0000256" key="10">
    <source>
        <dbReference type="RuleBase" id="RU367052"/>
    </source>
</evidence>
<proteinExistence type="inferred from homology"/>
<keyword evidence="8 10" id="KW-0234">DNA repair</keyword>
<dbReference type="Gene3D" id="2.30.29.30">
    <property type="entry name" value="Pleckstrin-homology domain (PH domain)/Phosphotyrosine-binding domain (PTB)"/>
    <property type="match status" value="1"/>
</dbReference>
<keyword evidence="3 10" id="KW-0235">DNA replication</keyword>
<reference evidence="13 14" key="1">
    <citation type="submission" date="2020-03" db="EMBL/GenBank/DDBJ databases">
        <title>FDA dAtabase for Regulatory Grade micrObial Sequences (FDA-ARGOS): Supporting development and validation of Infectious Disease Dx tests.</title>
        <authorList>
            <person name="Campos J."/>
            <person name="Goldberg B."/>
            <person name="Tallon L."/>
            <person name="Sadzewicz L."/>
            <person name="Vavikolanu K."/>
            <person name="Mehta A."/>
            <person name="Aluvathingal J."/>
            <person name="Nadendla S."/>
            <person name="Nandy P."/>
            <person name="Geyer C."/>
            <person name="Yan Y."/>
            <person name="Sichtig H."/>
        </authorList>
    </citation>
    <scope>NUCLEOTIDE SEQUENCE [LARGE SCALE GENOMIC DNA]</scope>
    <source>
        <strain evidence="13 14">FDAARGOS_656</strain>
    </source>
</reference>
<dbReference type="AlphaFoldDB" id="A0A8H6C2A0"/>
<sequence>MIGKRKTFDVQFYREASDMAFDETGGRKRKYRYGDEDELQQEQEERRRKALLDKEFKGFAELIADSSHGMVDLDIPFRELGFQGVPFRSSVLCVPTRDCLVQLIDPPYLVSSIWLKNFDLVFVFKDFNKPVVHINTIPVELLEDVKSWLTDVDIPISEGQMNLNWVQIMKTVLADPYQFFIDGGWAFLTGQGESDEEEESDEESDFRVSDEDPQDEDEESDDYASEEESDDYSGKSGEDWDALERKAAKADRNSGFD</sequence>
<evidence type="ECO:0000259" key="12">
    <source>
        <dbReference type="SMART" id="SM01287"/>
    </source>
</evidence>
<dbReference type="InterPro" id="IPR011993">
    <property type="entry name" value="PH-like_dom_sf"/>
</dbReference>
<evidence type="ECO:0000256" key="2">
    <source>
        <dbReference type="ARBA" id="ARBA00022454"/>
    </source>
</evidence>
<evidence type="ECO:0000313" key="14">
    <source>
        <dbReference type="Proteomes" id="UP000536275"/>
    </source>
</evidence>
<dbReference type="PANTHER" id="PTHR13980:SF15">
    <property type="entry name" value="FACT COMPLEX SUBUNIT SPT16"/>
    <property type="match status" value="1"/>
</dbReference>
<dbReference type="Pfam" id="PF08512">
    <property type="entry name" value="Rttp106-like_middle"/>
    <property type="match status" value="1"/>
</dbReference>
<dbReference type="SMART" id="SM01287">
    <property type="entry name" value="Rtt106"/>
    <property type="match status" value="1"/>
</dbReference>
<dbReference type="InterPro" id="IPR056595">
    <property type="entry name" value="Fact-SPT16_PH"/>
</dbReference>
<evidence type="ECO:0000256" key="1">
    <source>
        <dbReference type="ARBA" id="ARBA00010779"/>
    </source>
</evidence>
<dbReference type="GO" id="GO:0031491">
    <property type="term" value="F:nucleosome binding"/>
    <property type="evidence" value="ECO:0007669"/>
    <property type="project" value="TreeGrafter"/>
</dbReference>
<keyword evidence="5 10" id="KW-0805">Transcription regulation</keyword>